<dbReference type="AlphaFoldDB" id="A0A8I0A4E1"/>
<keyword evidence="2" id="KW-0732">Signal</keyword>
<dbReference type="SUPFAM" id="SSF49373">
    <property type="entry name" value="Invasin/intimin cell-adhesion fragments"/>
    <property type="match status" value="1"/>
</dbReference>
<comment type="caution">
    <text evidence="4">The sequence shown here is derived from an EMBL/GenBank/DDBJ whole genome shotgun (WGS) entry which is preliminary data.</text>
</comment>
<feature type="signal peptide" evidence="2">
    <location>
        <begin position="1"/>
        <end position="22"/>
    </location>
</feature>
<feature type="region of interest" description="Disordered" evidence="1">
    <location>
        <begin position="94"/>
        <end position="114"/>
    </location>
</feature>
<evidence type="ECO:0000259" key="3">
    <source>
        <dbReference type="Pfam" id="PF02368"/>
    </source>
</evidence>
<dbReference type="InterPro" id="IPR008964">
    <property type="entry name" value="Invasin/intimin_cell_adhesion"/>
</dbReference>
<evidence type="ECO:0000256" key="1">
    <source>
        <dbReference type="SAM" id="MobiDB-lite"/>
    </source>
</evidence>
<accession>A0A8I0A4E1</accession>
<dbReference type="Pfam" id="PF02368">
    <property type="entry name" value="Big_2"/>
    <property type="match status" value="1"/>
</dbReference>
<sequence>MKRKLILMAIIAFSGFSIEANAAVNDEALSNVQNKMIEYINNYSFSNNADESATEGTTNNTVDFNWSDYVNNAGNVYKDAVEQIVSELPEITVPETSVQSPETSEAPDISVTPDITEDSGSINEDVLIQPFVIDNILRIVHVGESYTINVLHSPGEVVFTSSNPEVATVDGNGNVVAIAPGKAYITVSTADSCRTRKAVVRVLGENELPDVDLPDTDNDINIDTDINIGNDNNINIDISINKPSGNWPSINWPTGGTIGGTTGGTIGSLGSANKISTTPTTLSSTKGTSTSTLPNTGAPIPVEAIGVLSLLGGLGIYKKRK</sequence>
<dbReference type="EMBL" id="JACOOQ010000006">
    <property type="protein sequence ID" value="MBC5639763.1"/>
    <property type="molecule type" value="Genomic_DNA"/>
</dbReference>
<evidence type="ECO:0000313" key="5">
    <source>
        <dbReference type="Proteomes" id="UP000662088"/>
    </source>
</evidence>
<protein>
    <submittedName>
        <fullName evidence="4">Ig-like domain-containing protein</fullName>
    </submittedName>
</protein>
<dbReference type="Proteomes" id="UP000662088">
    <property type="component" value="Unassembled WGS sequence"/>
</dbReference>
<evidence type="ECO:0000256" key="2">
    <source>
        <dbReference type="SAM" id="SignalP"/>
    </source>
</evidence>
<feature type="chain" id="PRO_5034841020" evidence="2">
    <location>
        <begin position="23"/>
        <end position="321"/>
    </location>
</feature>
<keyword evidence="5" id="KW-1185">Reference proteome</keyword>
<gene>
    <name evidence="4" type="ORF">H8R92_04830</name>
</gene>
<proteinExistence type="predicted"/>
<dbReference type="RefSeq" id="WP_022212547.1">
    <property type="nucleotide sequence ID" value="NZ_JACOOQ010000006.1"/>
</dbReference>
<feature type="compositionally biased region" description="Polar residues" evidence="1">
    <location>
        <begin position="94"/>
        <end position="103"/>
    </location>
</feature>
<feature type="domain" description="BIG2" evidence="3">
    <location>
        <begin position="155"/>
        <end position="188"/>
    </location>
</feature>
<name>A0A8I0A4E1_9CLOT</name>
<evidence type="ECO:0000313" key="4">
    <source>
        <dbReference type="EMBL" id="MBC5639763.1"/>
    </source>
</evidence>
<dbReference type="Gene3D" id="2.60.40.1080">
    <property type="match status" value="1"/>
</dbReference>
<organism evidence="4 5">
    <name type="scientific">Clostridium lentum</name>
    <dbReference type="NCBI Taxonomy" id="2763037"/>
    <lineage>
        <taxon>Bacteria</taxon>
        <taxon>Bacillati</taxon>
        <taxon>Bacillota</taxon>
        <taxon>Clostridia</taxon>
        <taxon>Eubacteriales</taxon>
        <taxon>Clostridiaceae</taxon>
        <taxon>Clostridium</taxon>
    </lineage>
</organism>
<reference evidence="4" key="1">
    <citation type="submission" date="2020-08" db="EMBL/GenBank/DDBJ databases">
        <title>Genome public.</title>
        <authorList>
            <person name="Liu C."/>
            <person name="Sun Q."/>
        </authorList>
    </citation>
    <scope>NUCLEOTIDE SEQUENCE</scope>
    <source>
        <strain evidence="4">NSJ-42</strain>
    </source>
</reference>
<dbReference type="InterPro" id="IPR003343">
    <property type="entry name" value="Big_2"/>
</dbReference>